<dbReference type="Proteomes" id="UP000253562">
    <property type="component" value="Unassembled WGS sequence"/>
</dbReference>
<dbReference type="EMBL" id="QPEX01000019">
    <property type="protein sequence ID" value="RCS50488.1"/>
    <property type="molecule type" value="Genomic_DNA"/>
</dbReference>
<evidence type="ECO:0000313" key="1">
    <source>
        <dbReference type="EMBL" id="RCS50488.1"/>
    </source>
</evidence>
<reference evidence="1 2" key="1">
    <citation type="submission" date="2018-07" db="EMBL/GenBank/DDBJ databases">
        <title>Comparative genomes isolates from brazilian mangrove.</title>
        <authorList>
            <person name="De Araujo J.E."/>
            <person name="Taketani R.G."/>
            <person name="Silva M.C.P."/>
            <person name="Lourenco M.V."/>
            <person name="Oliveira V.M."/>
            <person name="Andreote F.D."/>
        </authorList>
    </citation>
    <scope>NUCLEOTIDE SEQUENCE [LARGE SCALE GENOMIC DNA]</scope>
    <source>
        <strain evidence="1 2">HEX PRIS-MGV</strain>
    </source>
</reference>
<accession>A0A368KV85</accession>
<organism evidence="1 2">
    <name type="scientific">Bremerella cremea</name>
    <dbReference type="NCBI Taxonomy" id="1031537"/>
    <lineage>
        <taxon>Bacteria</taxon>
        <taxon>Pseudomonadati</taxon>
        <taxon>Planctomycetota</taxon>
        <taxon>Planctomycetia</taxon>
        <taxon>Pirellulales</taxon>
        <taxon>Pirellulaceae</taxon>
        <taxon>Bremerella</taxon>
    </lineage>
</organism>
<dbReference type="AlphaFoldDB" id="A0A368KV85"/>
<proteinExistence type="predicted"/>
<gene>
    <name evidence="1" type="ORF">DTL42_10235</name>
</gene>
<protein>
    <submittedName>
        <fullName evidence="1">Uncharacterized protein</fullName>
    </submittedName>
</protein>
<name>A0A368KV85_9BACT</name>
<evidence type="ECO:0000313" key="2">
    <source>
        <dbReference type="Proteomes" id="UP000253562"/>
    </source>
</evidence>
<sequence length="122" mass="13125">MRRGAVSPLLLATAAVGGLLVVSCLVCAGITYIGINYQVDSAIKEKFADNAIVKEHLGEIQSAKINADESSILQQKEAFKKYIIYDVHGSKGDGQLIIQQGEQDGIVGDKGFLRLGENDFDL</sequence>
<comment type="caution">
    <text evidence="1">The sequence shown here is derived from an EMBL/GenBank/DDBJ whole genome shotgun (WGS) entry which is preliminary data.</text>
</comment>
<dbReference type="PROSITE" id="PS51257">
    <property type="entry name" value="PROKAR_LIPOPROTEIN"/>
    <property type="match status" value="1"/>
</dbReference>